<sequence length="343" mass="35729">MEVTPDGGTLVAQEIVNSRGTHDILVWRGPRSGALSGPEVISSGSTLRGGWIRPALAVTDGGRILMTWTRRTERHAGDVMLVSFDSVEGRSTFPRRLGRSSADGSAIAPAGSGAIVTWLSGRHIVGGRPVQALLARRLDGRARPTGARSTVSGNTRPEPVVAGLPGGAAATAWTAYHPRARRRRLWACRLVGTPVRCTNLTRLADDAQSQETRVKVGPGARVAVAWIGAVTADTAATPKLTMLTRAGRWTPVRDVPVAPSSRVWPPALLPAADGTFLVAEGRRLFRLAPTGVTGPVEELAGLPARTEDAMAEATGGGAMALATTTAAPSPGVSGFSTVWLGRG</sequence>
<evidence type="ECO:0000313" key="3">
    <source>
        <dbReference type="Proteomes" id="UP001058860"/>
    </source>
</evidence>
<dbReference type="Proteomes" id="UP001058860">
    <property type="component" value="Chromosome"/>
</dbReference>
<dbReference type="EMBL" id="CP088295">
    <property type="protein sequence ID" value="UUY02243.1"/>
    <property type="molecule type" value="Genomic_DNA"/>
</dbReference>
<gene>
    <name evidence="2" type="ORF">LRS13_16170</name>
</gene>
<protein>
    <submittedName>
        <fullName evidence="2">Uncharacterized protein</fullName>
    </submittedName>
</protein>
<feature type="region of interest" description="Disordered" evidence="1">
    <location>
        <begin position="143"/>
        <end position="163"/>
    </location>
</feature>
<dbReference type="RefSeq" id="WP_353862776.1">
    <property type="nucleotide sequence ID" value="NZ_CP088295.1"/>
</dbReference>
<name>A0ABY5PCB0_9ACTN</name>
<reference evidence="3" key="1">
    <citation type="submission" date="2021-11" db="EMBL/GenBank/DDBJ databases">
        <title>Cultivation dependent microbiological survey of springs from the worlds oldest radium mine currently devoted to the extraction of radon-saturated water.</title>
        <authorList>
            <person name="Kapinusova G."/>
            <person name="Smrhova T."/>
            <person name="Strejcek M."/>
            <person name="Suman J."/>
            <person name="Jani K."/>
            <person name="Pajer P."/>
            <person name="Uhlik O."/>
        </authorList>
    </citation>
    <scope>NUCLEOTIDE SEQUENCE [LARGE SCALE GENOMIC DNA]</scope>
    <source>
        <strain evidence="3">J379</strain>
    </source>
</reference>
<evidence type="ECO:0000313" key="2">
    <source>
        <dbReference type="EMBL" id="UUY02243.1"/>
    </source>
</evidence>
<proteinExistence type="predicted"/>
<evidence type="ECO:0000256" key="1">
    <source>
        <dbReference type="SAM" id="MobiDB-lite"/>
    </source>
</evidence>
<organism evidence="2 3">
    <name type="scientific">Svornostia abyssi</name>
    <dbReference type="NCBI Taxonomy" id="2898438"/>
    <lineage>
        <taxon>Bacteria</taxon>
        <taxon>Bacillati</taxon>
        <taxon>Actinomycetota</taxon>
        <taxon>Thermoleophilia</taxon>
        <taxon>Solirubrobacterales</taxon>
        <taxon>Baekduiaceae</taxon>
        <taxon>Svornostia</taxon>
    </lineage>
</organism>
<keyword evidence="3" id="KW-1185">Reference proteome</keyword>
<accession>A0ABY5PCB0</accession>